<feature type="compositionally biased region" description="Basic and acidic residues" evidence="1">
    <location>
        <begin position="14"/>
        <end position="39"/>
    </location>
</feature>
<comment type="caution">
    <text evidence="2">The sequence shown here is derived from an EMBL/GenBank/DDBJ whole genome shotgun (WGS) entry which is preliminary data.</text>
</comment>
<reference evidence="2 3" key="1">
    <citation type="journal article" date="2016" name="Sci. Rep.">
        <title>Metabolic traits of an uncultured archaeal lineage -MSBL1- from brine pools of the Red Sea.</title>
        <authorList>
            <person name="Mwirichia R."/>
            <person name="Alam I."/>
            <person name="Rashid M."/>
            <person name="Vinu M."/>
            <person name="Ba-Alawi W."/>
            <person name="Anthony Kamau A."/>
            <person name="Kamanda Ngugi D."/>
            <person name="Goker M."/>
            <person name="Klenk H.P."/>
            <person name="Bajic V."/>
            <person name="Stingl U."/>
        </authorList>
    </citation>
    <scope>NUCLEOTIDE SEQUENCE [LARGE SCALE GENOMIC DNA]</scope>
    <source>
        <strain evidence="2">SCGC-AAA259O05</strain>
    </source>
</reference>
<accession>A0A133V5A8</accession>
<feature type="region of interest" description="Disordered" evidence="1">
    <location>
        <begin position="1"/>
        <end position="64"/>
    </location>
</feature>
<dbReference type="AlphaFoldDB" id="A0A133V5A8"/>
<evidence type="ECO:0000313" key="2">
    <source>
        <dbReference type="EMBL" id="KXB01628.1"/>
    </source>
</evidence>
<gene>
    <name evidence="2" type="ORF">AKJ41_00840</name>
</gene>
<organism evidence="2 3">
    <name type="scientific">candidate division MSBL1 archaeon SCGC-AAA259O05</name>
    <dbReference type="NCBI Taxonomy" id="1698271"/>
    <lineage>
        <taxon>Archaea</taxon>
        <taxon>Methanobacteriati</taxon>
        <taxon>Methanobacteriota</taxon>
        <taxon>candidate division MSBL1</taxon>
    </lineage>
</organism>
<evidence type="ECO:0000256" key="1">
    <source>
        <dbReference type="SAM" id="MobiDB-lite"/>
    </source>
</evidence>
<name>A0A133V5A8_9EURY</name>
<dbReference type="EMBL" id="LHXV01000006">
    <property type="protein sequence ID" value="KXB01628.1"/>
    <property type="molecule type" value="Genomic_DNA"/>
</dbReference>
<proteinExistence type="predicted"/>
<keyword evidence="3" id="KW-1185">Reference proteome</keyword>
<sequence>MINSKTYPEMKAMSGEKESKNEEREAHEEGTEQIDRTEEVGQTEEMPGPIRNPPLLHRMPNMGIPPQDRIIIKKMKKIQKDMGDIKNYLKEILETLKVQEK</sequence>
<evidence type="ECO:0000313" key="3">
    <source>
        <dbReference type="Proteomes" id="UP000070344"/>
    </source>
</evidence>
<protein>
    <submittedName>
        <fullName evidence="2">Uncharacterized protein</fullName>
    </submittedName>
</protein>
<dbReference type="Proteomes" id="UP000070344">
    <property type="component" value="Unassembled WGS sequence"/>
</dbReference>